<dbReference type="Gene3D" id="3.20.20.80">
    <property type="entry name" value="Glycosidases"/>
    <property type="match status" value="1"/>
</dbReference>
<dbReference type="InterPro" id="IPR029070">
    <property type="entry name" value="Chitinase_insertion_sf"/>
</dbReference>
<evidence type="ECO:0000313" key="5">
    <source>
        <dbReference type="Proteomes" id="UP000481153"/>
    </source>
</evidence>
<feature type="region of interest" description="Disordered" evidence="1">
    <location>
        <begin position="423"/>
        <end position="506"/>
    </location>
</feature>
<dbReference type="Gene3D" id="3.10.50.10">
    <property type="match status" value="1"/>
</dbReference>
<evidence type="ECO:0000313" key="4">
    <source>
        <dbReference type="EMBL" id="KAF0728311.1"/>
    </source>
</evidence>
<dbReference type="PROSITE" id="PS51910">
    <property type="entry name" value="GH18_2"/>
    <property type="match status" value="1"/>
</dbReference>
<dbReference type="PANTHER" id="PTHR11177:SF317">
    <property type="entry name" value="CHITINASE 12-RELATED"/>
    <property type="match status" value="1"/>
</dbReference>
<gene>
    <name evidence="4" type="ORF">Ae201684_013862</name>
</gene>
<dbReference type="EMBL" id="VJMJ01000179">
    <property type="protein sequence ID" value="KAF0728311.1"/>
    <property type="molecule type" value="Genomic_DNA"/>
</dbReference>
<dbReference type="Pfam" id="PF00704">
    <property type="entry name" value="Glyco_hydro_18"/>
    <property type="match status" value="1"/>
</dbReference>
<evidence type="ECO:0000259" key="3">
    <source>
        <dbReference type="PROSITE" id="PS51910"/>
    </source>
</evidence>
<keyword evidence="2" id="KW-0732">Signal</keyword>
<dbReference type="InterPro" id="IPR050314">
    <property type="entry name" value="Glycosyl_Hydrlase_18"/>
</dbReference>
<name>A0A6G0WLZ2_9STRA</name>
<dbReference type="GO" id="GO:0008061">
    <property type="term" value="F:chitin binding"/>
    <property type="evidence" value="ECO:0007669"/>
    <property type="project" value="InterPro"/>
</dbReference>
<dbReference type="SUPFAM" id="SSF51445">
    <property type="entry name" value="(Trans)glycosidases"/>
    <property type="match status" value="1"/>
</dbReference>
<dbReference type="SMART" id="SM00636">
    <property type="entry name" value="Glyco_18"/>
    <property type="match status" value="1"/>
</dbReference>
<comment type="caution">
    <text evidence="4">The sequence shown here is derived from an EMBL/GenBank/DDBJ whole genome shotgun (WGS) entry which is preliminary data.</text>
</comment>
<protein>
    <recommendedName>
        <fullName evidence="3">GH18 domain-containing protein</fullName>
    </recommendedName>
</protein>
<accession>A0A6G0WLZ2</accession>
<feature type="domain" description="GH18" evidence="3">
    <location>
        <begin position="25"/>
        <end position="395"/>
    </location>
</feature>
<dbReference type="InterPro" id="IPR017853">
    <property type="entry name" value="GH"/>
</dbReference>
<organism evidence="4 5">
    <name type="scientific">Aphanomyces euteiches</name>
    <dbReference type="NCBI Taxonomy" id="100861"/>
    <lineage>
        <taxon>Eukaryota</taxon>
        <taxon>Sar</taxon>
        <taxon>Stramenopiles</taxon>
        <taxon>Oomycota</taxon>
        <taxon>Saprolegniomycetes</taxon>
        <taxon>Saprolegniales</taxon>
        <taxon>Verrucalvaceae</taxon>
        <taxon>Aphanomyces</taxon>
    </lineage>
</organism>
<proteinExistence type="predicted"/>
<dbReference type="Proteomes" id="UP000481153">
    <property type="component" value="Unassembled WGS sequence"/>
</dbReference>
<keyword evidence="5" id="KW-1185">Reference proteome</keyword>
<dbReference type="AlphaFoldDB" id="A0A6G0WLZ2"/>
<dbReference type="VEuPathDB" id="FungiDB:AeMF1_012368"/>
<dbReference type="PANTHER" id="PTHR11177">
    <property type="entry name" value="CHITINASE"/>
    <property type="match status" value="1"/>
</dbReference>
<dbReference type="CDD" id="cd06548">
    <property type="entry name" value="GH18_chitinase"/>
    <property type="match status" value="1"/>
</dbReference>
<feature type="compositionally biased region" description="Low complexity" evidence="1">
    <location>
        <begin position="423"/>
        <end position="499"/>
    </location>
</feature>
<feature type="chain" id="PRO_5026303280" description="GH18 domain-containing protein" evidence="2">
    <location>
        <begin position="23"/>
        <end position="541"/>
    </location>
</feature>
<dbReference type="GO" id="GO:0004568">
    <property type="term" value="F:chitinase activity"/>
    <property type="evidence" value="ECO:0007669"/>
    <property type="project" value="TreeGrafter"/>
</dbReference>
<evidence type="ECO:0000256" key="2">
    <source>
        <dbReference type="SAM" id="SignalP"/>
    </source>
</evidence>
<dbReference type="GO" id="GO:0005975">
    <property type="term" value="P:carbohydrate metabolic process"/>
    <property type="evidence" value="ECO:0007669"/>
    <property type="project" value="InterPro"/>
</dbReference>
<evidence type="ECO:0000256" key="1">
    <source>
        <dbReference type="SAM" id="MobiDB-lite"/>
    </source>
</evidence>
<feature type="signal peptide" evidence="2">
    <location>
        <begin position="1"/>
        <end position="22"/>
    </location>
</feature>
<dbReference type="SUPFAM" id="SSF54556">
    <property type="entry name" value="Chitinase insertion domain"/>
    <property type="match status" value="1"/>
</dbReference>
<dbReference type="InterPro" id="IPR011583">
    <property type="entry name" value="Chitinase_II/V-like_cat"/>
</dbReference>
<dbReference type="GO" id="GO:0005576">
    <property type="term" value="C:extracellular region"/>
    <property type="evidence" value="ECO:0007669"/>
    <property type="project" value="TreeGrafter"/>
</dbReference>
<dbReference type="GO" id="GO:0006032">
    <property type="term" value="P:chitin catabolic process"/>
    <property type="evidence" value="ECO:0007669"/>
    <property type="project" value="TreeGrafter"/>
</dbReference>
<dbReference type="InterPro" id="IPR001223">
    <property type="entry name" value="Glyco_hydro18_cat"/>
</dbReference>
<sequence length="541" mass="59651">MTGIAKSALIALALAMASPAEATKYKNVVYYVEWAIYARNFNIFDMDWSKVTHINYAFGKPTVNNTVAITDSWASLEKKWPDHGDSTTDSGNNLYGNLGQAFKQKLQNRGTKMGLSLGGWSLSDQFSRIASSTESRKTFVKSAVKLMEDVGLDFIDIDWEYPVEGGNDIPHSPDDIANLVLLLQDFRDEFKTLPFKAELSVASPAGPEKYRHWDFPAICGLLDFINIMNYDFSGSFSNYTDHHANLYLDPNHPPGDKFSAHRAVQDYINGGCPSEKIVFGIPAYGHSFENTTGLYANFSQPTNGSWGGLGTWDYKVLPQAGATEYYDEKVGATYSYDPVAKTFISYEGPKSLAQKLDYIKKYNLGGTMFWVADADLPSTNPRSLITQVYNYFGKENMAFYDNNLNYPTSQYDNIRNALTTAAPTTSAAPVTSEVTPAPTSTTTSTDAPVTTTETPDYPTLPTTTDAPVTTTETPGYPTLPATTKKAPTTTPKKTTTKAPRTPKPTKDVCRGKNNVCLVPGTRQSVDYCQTDCEKLSFTWCP</sequence>
<reference evidence="4 5" key="1">
    <citation type="submission" date="2019-07" db="EMBL/GenBank/DDBJ databases">
        <title>Genomics analysis of Aphanomyces spp. identifies a new class of oomycete effector associated with host adaptation.</title>
        <authorList>
            <person name="Gaulin E."/>
        </authorList>
    </citation>
    <scope>NUCLEOTIDE SEQUENCE [LARGE SCALE GENOMIC DNA]</scope>
    <source>
        <strain evidence="4 5">ATCC 201684</strain>
    </source>
</reference>
<dbReference type="VEuPathDB" id="FungiDB:AeMF1_004791"/>